<dbReference type="InterPro" id="IPR036663">
    <property type="entry name" value="Fumarylacetoacetase_C_sf"/>
</dbReference>
<dbReference type="InterPro" id="IPR011234">
    <property type="entry name" value="Fumarylacetoacetase-like_C"/>
</dbReference>
<keyword evidence="1" id="KW-0732">Signal</keyword>
<organism evidence="3 4">
    <name type="scientific">Candidatus Phaeomarinibacter ectocarpi</name>
    <dbReference type="NCBI Taxonomy" id="1458461"/>
    <lineage>
        <taxon>Bacteria</taxon>
        <taxon>Pseudomonadati</taxon>
        <taxon>Pseudomonadota</taxon>
        <taxon>Alphaproteobacteria</taxon>
        <taxon>Hyphomicrobiales</taxon>
        <taxon>Parvibaculaceae</taxon>
        <taxon>Candidatus Phaeomarinibacter</taxon>
    </lineage>
</organism>
<feature type="chain" id="PRO_5004958091" evidence="1">
    <location>
        <begin position="22"/>
        <end position="368"/>
    </location>
</feature>
<dbReference type="Pfam" id="PF01557">
    <property type="entry name" value="FAA_hydrolase"/>
    <property type="match status" value="1"/>
</dbReference>
<dbReference type="Gene3D" id="3.90.850.10">
    <property type="entry name" value="Fumarylacetoacetase-like, C-terminal domain"/>
    <property type="match status" value="1"/>
</dbReference>
<proteinExistence type="predicted"/>
<gene>
    <name evidence="3" type="ORF">BN1012_Phect2073</name>
</gene>
<dbReference type="RefSeq" id="WP_043948385.1">
    <property type="nucleotide sequence ID" value="NZ_HG966617.1"/>
</dbReference>
<feature type="signal peptide" evidence="1">
    <location>
        <begin position="1"/>
        <end position="21"/>
    </location>
</feature>
<evidence type="ECO:0000313" key="4">
    <source>
        <dbReference type="Proteomes" id="UP000032160"/>
    </source>
</evidence>
<feature type="domain" description="Fumarylacetoacetase-like C-terminal" evidence="2">
    <location>
        <begin position="109"/>
        <end position="367"/>
    </location>
</feature>
<evidence type="ECO:0000259" key="2">
    <source>
        <dbReference type="Pfam" id="PF01557"/>
    </source>
</evidence>
<protein>
    <submittedName>
        <fullName evidence="3">Fumarylacetoacetate hydrolase family protein</fullName>
    </submittedName>
</protein>
<dbReference type="SUPFAM" id="SSF56529">
    <property type="entry name" value="FAH"/>
    <property type="match status" value="1"/>
</dbReference>
<name>X5MNP7_9HYPH</name>
<sequence>MYKTLIFIWSILMVLSHPAAAEVAIAPRDVALTFARVGSPGAYQLMLVSSYANGRVSGINLSDGFGADADDPITLFAAQGYDALIAAQGAELDVAVEDLTLPVDLTASHIAVGTNFPAHAEEATVEDGPFLFAKEVVPTAFNAPVSQGVALLDYEVELCFVALEDFDITSRPRSAGLVLCNDVTDRAKLMRHLNPSDVTSGDGFTTGKSAPGYLPIGNLFVIPRNLRSFAPEVDLMLYRGSDLVQSAKQSLAIWDFDEILRQSADRADITWDYEGRQVGLPIANGVVPARTGVLAGTPDGTVFKGIDRMAMVMGVVDWLMGGWNKPLTHWVIERHIAGAMAQGNYLQPGETMTITADYLGELVNPIVE</sequence>
<evidence type="ECO:0000313" key="3">
    <source>
        <dbReference type="EMBL" id="CDO60286.1"/>
    </source>
</evidence>
<reference evidence="3 4" key="1">
    <citation type="journal article" date="2014" name="Front. Genet.">
        <title>Genome and metabolic network of "Candidatus Phaeomarinobacter ectocarpi" Ec32, a new candidate genus of Alphaproteobacteria frequently associated with brown algae.</title>
        <authorList>
            <person name="Dittami S.M."/>
            <person name="Barbeyron T."/>
            <person name="Boyen C."/>
            <person name="Cambefort J."/>
            <person name="Collet G."/>
            <person name="Delage L."/>
            <person name="Gobet A."/>
            <person name="Groisillier A."/>
            <person name="Leblanc C."/>
            <person name="Michel G."/>
            <person name="Scornet D."/>
            <person name="Siegel A."/>
            <person name="Tapia J.E."/>
            <person name="Tonon T."/>
        </authorList>
    </citation>
    <scope>NUCLEOTIDE SEQUENCE [LARGE SCALE GENOMIC DNA]</scope>
    <source>
        <strain evidence="3 4">Ec32</strain>
    </source>
</reference>
<keyword evidence="3" id="KW-0378">Hydrolase</keyword>
<dbReference type="HOGENOM" id="CLU_683025_0_0_5"/>
<dbReference type="Proteomes" id="UP000032160">
    <property type="component" value="Chromosome I"/>
</dbReference>
<evidence type="ECO:0000256" key="1">
    <source>
        <dbReference type="SAM" id="SignalP"/>
    </source>
</evidence>
<dbReference type="KEGG" id="pect:BN1012_Phect2073"/>
<accession>X5MNP7</accession>
<dbReference type="OrthoDB" id="1322593at2"/>
<dbReference type="STRING" id="1458461.BN1012_Phect2073"/>
<dbReference type="EMBL" id="HG966617">
    <property type="protein sequence ID" value="CDO60286.1"/>
    <property type="molecule type" value="Genomic_DNA"/>
</dbReference>
<dbReference type="AlphaFoldDB" id="X5MNP7"/>
<dbReference type="GO" id="GO:0016787">
    <property type="term" value="F:hydrolase activity"/>
    <property type="evidence" value="ECO:0007669"/>
    <property type="project" value="UniProtKB-KW"/>
</dbReference>
<keyword evidence="4" id="KW-1185">Reference proteome</keyword>